<dbReference type="AlphaFoldDB" id="A0A484L765"/>
<keyword evidence="2" id="KW-1185">Reference proteome</keyword>
<evidence type="ECO:0000313" key="2">
    <source>
        <dbReference type="Proteomes" id="UP000595140"/>
    </source>
</evidence>
<dbReference type="EMBL" id="OOIL02001104">
    <property type="protein sequence ID" value="VFQ72011.1"/>
    <property type="molecule type" value="Genomic_DNA"/>
</dbReference>
<dbReference type="Proteomes" id="UP000595140">
    <property type="component" value="Unassembled WGS sequence"/>
</dbReference>
<dbReference type="OrthoDB" id="1838522at2759"/>
<proteinExistence type="predicted"/>
<accession>A0A484L765</accession>
<gene>
    <name evidence="1" type="ORF">CCAM_LOCUS13787</name>
</gene>
<evidence type="ECO:0000313" key="1">
    <source>
        <dbReference type="EMBL" id="VFQ72011.1"/>
    </source>
</evidence>
<sequence>MAIHLGLYTQEETKQPEFYDAPFRLHTDFDHKAFWREHSSDEQEFVNTKSKARYWIRLSWRILSLVLSTSFFGRQSNTDRVYEKDMFVLWSLHVCRPANVAVYLASGDSFLALQRARLLLTALHLRWESLLVSPQMTHQSTVGSRSDGGSTGMGPATLGEPEYTYVVRRSTPATGRNRRSFRSEAASFLPHFLSFLAVPFNRKYRN</sequence>
<organism evidence="1 2">
    <name type="scientific">Cuscuta campestris</name>
    <dbReference type="NCBI Taxonomy" id="132261"/>
    <lineage>
        <taxon>Eukaryota</taxon>
        <taxon>Viridiplantae</taxon>
        <taxon>Streptophyta</taxon>
        <taxon>Embryophyta</taxon>
        <taxon>Tracheophyta</taxon>
        <taxon>Spermatophyta</taxon>
        <taxon>Magnoliopsida</taxon>
        <taxon>eudicotyledons</taxon>
        <taxon>Gunneridae</taxon>
        <taxon>Pentapetalae</taxon>
        <taxon>asterids</taxon>
        <taxon>lamiids</taxon>
        <taxon>Solanales</taxon>
        <taxon>Convolvulaceae</taxon>
        <taxon>Cuscuteae</taxon>
        <taxon>Cuscuta</taxon>
        <taxon>Cuscuta subgen. Grammica</taxon>
        <taxon>Cuscuta sect. Cleistogrammica</taxon>
    </lineage>
</organism>
<reference evidence="1 2" key="1">
    <citation type="submission" date="2018-04" db="EMBL/GenBank/DDBJ databases">
        <authorList>
            <person name="Vogel A."/>
        </authorList>
    </citation>
    <scope>NUCLEOTIDE SEQUENCE [LARGE SCALE GENOMIC DNA]</scope>
</reference>
<name>A0A484L765_9ASTE</name>
<protein>
    <submittedName>
        <fullName evidence="1">Uncharacterized protein</fullName>
    </submittedName>
</protein>